<gene>
    <name evidence="1" type="ORF">BaRGS_00002318</name>
</gene>
<dbReference type="EMBL" id="JACVVK020000007">
    <property type="protein sequence ID" value="KAK7506206.1"/>
    <property type="molecule type" value="Genomic_DNA"/>
</dbReference>
<proteinExistence type="predicted"/>
<dbReference type="Proteomes" id="UP001519460">
    <property type="component" value="Unassembled WGS sequence"/>
</dbReference>
<dbReference type="AlphaFoldDB" id="A0ABD0M4E1"/>
<comment type="caution">
    <text evidence="1">The sequence shown here is derived from an EMBL/GenBank/DDBJ whole genome shotgun (WGS) entry which is preliminary data.</text>
</comment>
<organism evidence="1 2">
    <name type="scientific">Batillaria attramentaria</name>
    <dbReference type="NCBI Taxonomy" id="370345"/>
    <lineage>
        <taxon>Eukaryota</taxon>
        <taxon>Metazoa</taxon>
        <taxon>Spiralia</taxon>
        <taxon>Lophotrochozoa</taxon>
        <taxon>Mollusca</taxon>
        <taxon>Gastropoda</taxon>
        <taxon>Caenogastropoda</taxon>
        <taxon>Sorbeoconcha</taxon>
        <taxon>Cerithioidea</taxon>
        <taxon>Batillariidae</taxon>
        <taxon>Batillaria</taxon>
    </lineage>
</organism>
<reference evidence="1 2" key="1">
    <citation type="journal article" date="2023" name="Sci. Data">
        <title>Genome assembly of the Korean intertidal mud-creeper Batillaria attramentaria.</title>
        <authorList>
            <person name="Patra A.K."/>
            <person name="Ho P.T."/>
            <person name="Jun S."/>
            <person name="Lee S.J."/>
            <person name="Kim Y."/>
            <person name="Won Y.J."/>
        </authorList>
    </citation>
    <scope>NUCLEOTIDE SEQUENCE [LARGE SCALE GENOMIC DNA]</scope>
    <source>
        <strain evidence="1">Wonlab-2016</strain>
    </source>
</reference>
<accession>A0ABD0M4E1</accession>
<keyword evidence="2" id="KW-1185">Reference proteome</keyword>
<protein>
    <submittedName>
        <fullName evidence="1">Uncharacterized protein</fullName>
    </submittedName>
</protein>
<sequence>MPKDEVLRTDRRRRRLRDEARCEFLRDHWLDANKKLIKTAFAVSHAADPVSALCLCVAADQSVNGFNMFTLYRARGHHHRRPQKPEPAALC</sequence>
<name>A0ABD0M4E1_9CAEN</name>
<evidence type="ECO:0000313" key="2">
    <source>
        <dbReference type="Proteomes" id="UP001519460"/>
    </source>
</evidence>
<evidence type="ECO:0000313" key="1">
    <source>
        <dbReference type="EMBL" id="KAK7506206.1"/>
    </source>
</evidence>